<dbReference type="InterPro" id="IPR050624">
    <property type="entry name" value="HTH-type_Tx_Regulator"/>
</dbReference>
<dbReference type="PANTHER" id="PTHR43479">
    <property type="entry name" value="ACREF/ENVCD OPERON REPRESSOR-RELATED"/>
    <property type="match status" value="1"/>
</dbReference>
<dbReference type="SUPFAM" id="SSF46689">
    <property type="entry name" value="Homeodomain-like"/>
    <property type="match status" value="1"/>
</dbReference>
<dbReference type="STRING" id="168384.SAMN05660368_01215"/>
<organism evidence="4 5">
    <name type="scientific">Marvinbryantia formatexigens DSM 14469</name>
    <dbReference type="NCBI Taxonomy" id="478749"/>
    <lineage>
        <taxon>Bacteria</taxon>
        <taxon>Bacillati</taxon>
        <taxon>Bacillota</taxon>
        <taxon>Clostridia</taxon>
        <taxon>Lachnospirales</taxon>
        <taxon>Lachnospiraceae</taxon>
        <taxon>Marvinbryantia</taxon>
    </lineage>
</organism>
<evidence type="ECO:0000256" key="2">
    <source>
        <dbReference type="PROSITE-ProRule" id="PRU00335"/>
    </source>
</evidence>
<keyword evidence="5" id="KW-1185">Reference proteome</keyword>
<reference evidence="4" key="1">
    <citation type="submission" date="2009-07" db="EMBL/GenBank/DDBJ databases">
        <authorList>
            <person name="Weinstock G."/>
            <person name="Sodergren E."/>
            <person name="Clifton S."/>
            <person name="Fulton L."/>
            <person name="Fulton B."/>
            <person name="Courtney L."/>
            <person name="Fronick C."/>
            <person name="Harrison M."/>
            <person name="Strong C."/>
            <person name="Farmer C."/>
            <person name="Delahaunty K."/>
            <person name="Markovic C."/>
            <person name="Hall O."/>
            <person name="Minx P."/>
            <person name="Tomlinson C."/>
            <person name="Mitreva M."/>
            <person name="Nelson J."/>
            <person name="Hou S."/>
            <person name="Wollam A."/>
            <person name="Pepin K.H."/>
            <person name="Johnson M."/>
            <person name="Bhonagiri V."/>
            <person name="Nash W.E."/>
            <person name="Warren W."/>
            <person name="Chinwalla A."/>
            <person name="Mardis E.R."/>
            <person name="Wilson R.K."/>
        </authorList>
    </citation>
    <scope>NUCLEOTIDE SEQUENCE [LARGE SCALE GENOMIC DNA]</scope>
    <source>
        <strain evidence="4">DSM 14469</strain>
    </source>
</reference>
<evidence type="ECO:0000256" key="1">
    <source>
        <dbReference type="ARBA" id="ARBA00023125"/>
    </source>
</evidence>
<dbReference type="EMBL" id="ACCL02000007">
    <property type="protein sequence ID" value="EET61282.1"/>
    <property type="molecule type" value="Genomic_DNA"/>
</dbReference>
<dbReference type="eggNOG" id="COG1309">
    <property type="taxonomic scope" value="Bacteria"/>
</dbReference>
<dbReference type="Gene3D" id="1.10.357.10">
    <property type="entry name" value="Tetracycline Repressor, domain 2"/>
    <property type="match status" value="1"/>
</dbReference>
<gene>
    <name evidence="4" type="ORF">BRYFOR_06927</name>
</gene>
<dbReference type="Proteomes" id="UP000005561">
    <property type="component" value="Unassembled WGS sequence"/>
</dbReference>
<protein>
    <recommendedName>
        <fullName evidence="3">HTH tetR-type domain-containing protein</fullName>
    </recommendedName>
</protein>
<dbReference type="PROSITE" id="PS50977">
    <property type="entry name" value="HTH_TETR_2"/>
    <property type="match status" value="1"/>
</dbReference>
<keyword evidence="1 2" id="KW-0238">DNA-binding</keyword>
<comment type="caution">
    <text evidence="4">The sequence shown here is derived from an EMBL/GenBank/DDBJ whole genome shotgun (WGS) entry which is preliminary data.</text>
</comment>
<dbReference type="Pfam" id="PF14278">
    <property type="entry name" value="TetR_C_8"/>
    <property type="match status" value="1"/>
</dbReference>
<evidence type="ECO:0000259" key="3">
    <source>
        <dbReference type="PROSITE" id="PS50977"/>
    </source>
</evidence>
<proteinExistence type="predicted"/>
<accession>C6LE78</accession>
<dbReference type="GO" id="GO:0003677">
    <property type="term" value="F:DNA binding"/>
    <property type="evidence" value="ECO:0007669"/>
    <property type="project" value="UniProtKB-UniRule"/>
</dbReference>
<evidence type="ECO:0000313" key="4">
    <source>
        <dbReference type="EMBL" id="EET61282.1"/>
    </source>
</evidence>
<sequence length="201" mass="23268">MRNWEVSMSQLTERAIEKSFIRLLNEVPFDKITVKDIVEDCGINRNTFYYHYEDIFDLLHKVFEKRAAEVLAEGIAQNDWQESFLRCTLYALENRREIYHIYNSVDRCQLERFLYNVAGEIMLSYVRAQAEGMQVSVDDIGTIADFYKCALVGIVLEWLDGGMKQEPEEFIRRVGFLQEGSIARMLARAAQESGAQQQSGA</sequence>
<name>C6LE78_9FIRM</name>
<feature type="DNA-binding region" description="H-T-H motif" evidence="2">
    <location>
        <begin position="33"/>
        <end position="52"/>
    </location>
</feature>
<dbReference type="InterPro" id="IPR009057">
    <property type="entry name" value="Homeodomain-like_sf"/>
</dbReference>
<dbReference type="AlphaFoldDB" id="C6LE78"/>
<evidence type="ECO:0000313" key="5">
    <source>
        <dbReference type="Proteomes" id="UP000005561"/>
    </source>
</evidence>
<dbReference type="PANTHER" id="PTHR43479:SF7">
    <property type="entry name" value="TETR-FAMILY TRANSCRIPTIONAL REGULATOR"/>
    <property type="match status" value="1"/>
</dbReference>
<feature type="domain" description="HTH tetR-type" evidence="3">
    <location>
        <begin position="10"/>
        <end position="70"/>
    </location>
</feature>
<dbReference type="InterPro" id="IPR039532">
    <property type="entry name" value="TetR_C_Firmicutes"/>
</dbReference>
<dbReference type="InterPro" id="IPR001647">
    <property type="entry name" value="HTH_TetR"/>
</dbReference>
<dbReference type="Pfam" id="PF00440">
    <property type="entry name" value="TetR_N"/>
    <property type="match status" value="1"/>
</dbReference>